<evidence type="ECO:0000313" key="4">
    <source>
        <dbReference type="Proteomes" id="UP000001876"/>
    </source>
</evidence>
<dbReference type="RefSeq" id="XP_003055364.1">
    <property type="nucleotide sequence ID" value="XM_003055318.1"/>
</dbReference>
<feature type="region of interest" description="Disordered" evidence="1">
    <location>
        <begin position="25"/>
        <end position="46"/>
    </location>
</feature>
<dbReference type="eggNOG" id="KOG4254">
    <property type="taxonomic scope" value="Eukaryota"/>
</dbReference>
<protein>
    <submittedName>
        <fullName evidence="3">Predicted protein</fullName>
    </submittedName>
</protein>
<reference evidence="3 4" key="1">
    <citation type="journal article" date="2009" name="Science">
        <title>Green evolution and dynamic adaptations revealed by genomes of the marine picoeukaryotes Micromonas.</title>
        <authorList>
            <person name="Worden A.Z."/>
            <person name="Lee J.H."/>
            <person name="Mock T."/>
            <person name="Rouze P."/>
            <person name="Simmons M.P."/>
            <person name="Aerts A.L."/>
            <person name="Allen A.E."/>
            <person name="Cuvelier M.L."/>
            <person name="Derelle E."/>
            <person name="Everett M.V."/>
            <person name="Foulon E."/>
            <person name="Grimwood J."/>
            <person name="Gundlach H."/>
            <person name="Henrissat B."/>
            <person name="Napoli C."/>
            <person name="McDonald S.M."/>
            <person name="Parker M.S."/>
            <person name="Rombauts S."/>
            <person name="Salamov A."/>
            <person name="Von Dassow P."/>
            <person name="Badger J.H."/>
            <person name="Coutinho P.M."/>
            <person name="Demir E."/>
            <person name="Dubchak I."/>
            <person name="Gentemann C."/>
            <person name="Eikrem W."/>
            <person name="Gready J.E."/>
            <person name="John U."/>
            <person name="Lanier W."/>
            <person name="Lindquist E.A."/>
            <person name="Lucas S."/>
            <person name="Mayer K.F."/>
            <person name="Moreau H."/>
            <person name="Not F."/>
            <person name="Otillar R."/>
            <person name="Panaud O."/>
            <person name="Pangilinan J."/>
            <person name="Paulsen I."/>
            <person name="Piegu B."/>
            <person name="Poliakov A."/>
            <person name="Robbens S."/>
            <person name="Schmutz J."/>
            <person name="Toulza E."/>
            <person name="Wyss T."/>
            <person name="Zelensky A."/>
            <person name="Zhou K."/>
            <person name="Armbrust E.V."/>
            <person name="Bhattacharya D."/>
            <person name="Goodenough U.W."/>
            <person name="Van de Peer Y."/>
            <person name="Grigoriev I.V."/>
        </authorList>
    </citation>
    <scope>NUCLEOTIDE SEQUENCE [LARGE SCALE GENOMIC DNA]</scope>
    <source>
        <strain evidence="3 4">CCMP1545</strain>
    </source>
</reference>
<dbReference type="SUPFAM" id="SSF51905">
    <property type="entry name" value="FAD/NAD(P)-binding domain"/>
    <property type="match status" value="1"/>
</dbReference>
<dbReference type="EMBL" id="GG663735">
    <property type="protein sequence ID" value="EEH60616.1"/>
    <property type="molecule type" value="Genomic_DNA"/>
</dbReference>
<dbReference type="GeneID" id="9680231"/>
<sequence>MSSSSSSTSSTRRIRARGVPVAPLRVAASRASSPRASTTTTTRAAATPNDDADVVVIGSGVGGLTAAAMLAYYGKKVLVLESHYATGGAAHGFARKTAVGEFRFDTGPSFFAGLTTPNALNPLAAVLTLLGEPLETVKYDPLGTFHMEKGKPGLRRHADLSKLVAEVERFSPQGAKELSAAVPKIRTMYDALSQLPTPALRADWKVGIMIVSRYMKAMAGLGPYAPVLPNPTVGLLDFLGINDPWMRRLADLECYLLSGVDASGTVAAEFAAVFGASDDLKQSEFPVGGAEEITNALVRGLEKHGGEVRLKTHVDKVLLDRKDGNRAVGVKLKSGEEIRAPIVLSNASVWDTYEHLIPADAVSAKERSDALGIPCSESFMHLHLGIDAKGLDLSALGGHHVVIRDENAPISTPGNVCMISIASVWEPSMAPAGHHCVHAYTMEPYEGWERGEGYAQKKIERSAKLYEALERIIPDVRERVVHEEIASPLTHQKWMRRHKGTYGAAIRAPDMFPGPSTGVKGLYRVGDSCAPGVGLPAAASSGVIAANTLTDLDAHFKLVDEVNAIAAAAGR</sequence>
<name>C1MGR4_MICPC</name>
<dbReference type="OMA" id="GPSFYCG"/>
<evidence type="ECO:0000313" key="3">
    <source>
        <dbReference type="EMBL" id="EEH60616.1"/>
    </source>
</evidence>
<proteinExistence type="predicted"/>
<evidence type="ECO:0000256" key="1">
    <source>
        <dbReference type="SAM" id="MobiDB-lite"/>
    </source>
</evidence>
<dbReference type="InterPro" id="IPR036188">
    <property type="entry name" value="FAD/NAD-bd_sf"/>
</dbReference>
<dbReference type="KEGG" id="mpp:MICPUCDRAFT_13509"/>
<accession>C1MGR4</accession>
<dbReference type="PANTHER" id="PTHR46313">
    <property type="match status" value="1"/>
</dbReference>
<dbReference type="Proteomes" id="UP000001876">
    <property type="component" value="Unassembled WGS sequence"/>
</dbReference>
<organism evidence="4">
    <name type="scientific">Micromonas pusilla (strain CCMP1545)</name>
    <name type="common">Picoplanktonic green alga</name>
    <dbReference type="NCBI Taxonomy" id="564608"/>
    <lineage>
        <taxon>Eukaryota</taxon>
        <taxon>Viridiplantae</taxon>
        <taxon>Chlorophyta</taxon>
        <taxon>Mamiellophyceae</taxon>
        <taxon>Mamiellales</taxon>
        <taxon>Mamiellaceae</taxon>
        <taxon>Micromonas</taxon>
    </lineage>
</organism>
<dbReference type="OrthoDB" id="7777654at2759"/>
<gene>
    <name evidence="3" type="ORF">MICPUCDRAFT_13509</name>
</gene>
<dbReference type="STRING" id="564608.C1MGR4"/>
<dbReference type="InterPro" id="IPR002937">
    <property type="entry name" value="Amino_oxidase"/>
</dbReference>
<dbReference type="Gene3D" id="3.50.50.60">
    <property type="entry name" value="FAD/NAD(P)-binding domain"/>
    <property type="match status" value="2"/>
</dbReference>
<dbReference type="GO" id="GO:0016491">
    <property type="term" value="F:oxidoreductase activity"/>
    <property type="evidence" value="ECO:0007669"/>
    <property type="project" value="InterPro"/>
</dbReference>
<dbReference type="GO" id="GO:0016116">
    <property type="term" value="P:carotenoid metabolic process"/>
    <property type="evidence" value="ECO:0007669"/>
    <property type="project" value="InterPro"/>
</dbReference>
<dbReference type="AlphaFoldDB" id="C1MGR4"/>
<dbReference type="PANTHER" id="PTHR46313:SF3">
    <property type="entry name" value="PROLYCOPENE ISOMERASE, CHLOROPLASTIC"/>
    <property type="match status" value="1"/>
</dbReference>
<feature type="domain" description="Amine oxidase" evidence="2">
    <location>
        <begin position="62"/>
        <end position="548"/>
    </location>
</feature>
<dbReference type="InterPro" id="IPR045892">
    <property type="entry name" value="CrtISO-like"/>
</dbReference>
<keyword evidence="4" id="KW-1185">Reference proteome</keyword>
<evidence type="ECO:0000259" key="2">
    <source>
        <dbReference type="Pfam" id="PF01593"/>
    </source>
</evidence>
<dbReference type="Pfam" id="PF01593">
    <property type="entry name" value="Amino_oxidase"/>
    <property type="match status" value="1"/>
</dbReference>